<reference evidence="1 2" key="1">
    <citation type="submission" date="2024-12" db="EMBL/GenBank/DDBJ databases">
        <authorList>
            <person name="Hu S."/>
        </authorList>
    </citation>
    <scope>NUCLEOTIDE SEQUENCE [LARGE SCALE GENOMIC DNA]</scope>
    <source>
        <strain evidence="1 2">P-25</strain>
    </source>
</reference>
<evidence type="ECO:0000313" key="1">
    <source>
        <dbReference type="EMBL" id="MFN0293157.1"/>
    </source>
</evidence>
<dbReference type="PANTHER" id="PTHR23416:SF78">
    <property type="entry name" value="LIPOPOLYSACCHARIDE BIOSYNTHESIS O-ACETYL TRANSFERASE WBBJ-RELATED"/>
    <property type="match status" value="1"/>
</dbReference>
<name>A0ABW9JQE2_9SPHI</name>
<dbReference type="Proteomes" id="UP001517367">
    <property type="component" value="Unassembled WGS sequence"/>
</dbReference>
<comment type="caution">
    <text evidence="1">The sequence shown here is derived from an EMBL/GenBank/DDBJ whole genome shotgun (WGS) entry which is preliminary data.</text>
</comment>
<evidence type="ECO:0000313" key="2">
    <source>
        <dbReference type="Proteomes" id="UP001517367"/>
    </source>
</evidence>
<dbReference type="GO" id="GO:0016746">
    <property type="term" value="F:acyltransferase activity"/>
    <property type="evidence" value="ECO:0007669"/>
    <property type="project" value="UniProtKB-KW"/>
</dbReference>
<dbReference type="RefSeq" id="WP_138728845.1">
    <property type="nucleotide sequence ID" value="NZ_SRMP02000045.1"/>
</dbReference>
<accession>A0ABW9JQE2</accession>
<dbReference type="EMBL" id="SRMP02000045">
    <property type="protein sequence ID" value="MFN0293157.1"/>
    <property type="molecule type" value="Genomic_DNA"/>
</dbReference>
<protein>
    <submittedName>
        <fullName evidence="1">Acyltransferase</fullName>
    </submittedName>
</protein>
<dbReference type="InterPro" id="IPR011004">
    <property type="entry name" value="Trimer_LpxA-like_sf"/>
</dbReference>
<gene>
    <name evidence="1" type="ORF">E5L68_017325</name>
</gene>
<dbReference type="InterPro" id="IPR051159">
    <property type="entry name" value="Hexapeptide_acetyltransf"/>
</dbReference>
<keyword evidence="1" id="KW-0012">Acyltransferase</keyword>
<sequence>MNCKIYLRGSHHHIYIGKNVRIKSGLLWLEDTHGKISIGDHTTIERATLAVTEPNRSISIGEHCMLSTGVEIRTGDSHSILSCDTNERINFAKDVHVANNVWIGSEVSVLKGSTIGEFAIIATRSVVTGPVAAYCLAGGIPAKILKTQVKWTRERIN</sequence>
<proteinExistence type="predicted"/>
<keyword evidence="2" id="KW-1185">Reference proteome</keyword>
<keyword evidence="1" id="KW-0808">Transferase</keyword>
<organism evidence="1 2">
    <name type="scientific">Pedobacter helvus</name>
    <dbReference type="NCBI Taxonomy" id="2563444"/>
    <lineage>
        <taxon>Bacteria</taxon>
        <taxon>Pseudomonadati</taxon>
        <taxon>Bacteroidota</taxon>
        <taxon>Sphingobacteriia</taxon>
        <taxon>Sphingobacteriales</taxon>
        <taxon>Sphingobacteriaceae</taxon>
        <taxon>Pedobacter</taxon>
    </lineage>
</organism>
<dbReference type="SUPFAM" id="SSF51161">
    <property type="entry name" value="Trimeric LpxA-like enzymes"/>
    <property type="match status" value="1"/>
</dbReference>
<dbReference type="Gene3D" id="2.160.10.10">
    <property type="entry name" value="Hexapeptide repeat proteins"/>
    <property type="match status" value="1"/>
</dbReference>
<dbReference type="PANTHER" id="PTHR23416">
    <property type="entry name" value="SIALIC ACID SYNTHASE-RELATED"/>
    <property type="match status" value="1"/>
</dbReference>
<dbReference type="CDD" id="cd04647">
    <property type="entry name" value="LbH_MAT_like"/>
    <property type="match status" value="1"/>
</dbReference>